<organism evidence="1 2">
    <name type="scientific">Clitoria ternatea</name>
    <name type="common">Butterfly pea</name>
    <dbReference type="NCBI Taxonomy" id="43366"/>
    <lineage>
        <taxon>Eukaryota</taxon>
        <taxon>Viridiplantae</taxon>
        <taxon>Streptophyta</taxon>
        <taxon>Embryophyta</taxon>
        <taxon>Tracheophyta</taxon>
        <taxon>Spermatophyta</taxon>
        <taxon>Magnoliopsida</taxon>
        <taxon>eudicotyledons</taxon>
        <taxon>Gunneridae</taxon>
        <taxon>Pentapetalae</taxon>
        <taxon>rosids</taxon>
        <taxon>fabids</taxon>
        <taxon>Fabales</taxon>
        <taxon>Fabaceae</taxon>
        <taxon>Papilionoideae</taxon>
        <taxon>50 kb inversion clade</taxon>
        <taxon>NPAAA clade</taxon>
        <taxon>indigoferoid/millettioid clade</taxon>
        <taxon>Phaseoleae</taxon>
        <taxon>Clitoria</taxon>
    </lineage>
</organism>
<accession>A0AAN9EXQ7</accession>
<dbReference type="EMBL" id="JAYKXN010000008">
    <property type="protein sequence ID" value="KAK7264964.1"/>
    <property type="molecule type" value="Genomic_DNA"/>
</dbReference>
<dbReference type="Proteomes" id="UP001359559">
    <property type="component" value="Unassembled WGS sequence"/>
</dbReference>
<gene>
    <name evidence="1" type="ORF">RJT34_32578</name>
</gene>
<evidence type="ECO:0000313" key="2">
    <source>
        <dbReference type="Proteomes" id="UP001359559"/>
    </source>
</evidence>
<proteinExistence type="predicted"/>
<comment type="caution">
    <text evidence="1">The sequence shown here is derived from an EMBL/GenBank/DDBJ whole genome shotgun (WGS) entry which is preliminary data.</text>
</comment>
<protein>
    <submittedName>
        <fullName evidence="1">Uncharacterized protein</fullName>
    </submittedName>
</protein>
<sequence>MDTRCSYVIVKSVSLIPSLSKNYIIDDDKDLSFSRTILPLRSEPISDRFHFLTSLPTFSESTPNFSSLSPRQRILQLYLVHFRFHFQLLFFRD</sequence>
<dbReference type="AlphaFoldDB" id="A0AAN9EXQ7"/>
<evidence type="ECO:0000313" key="1">
    <source>
        <dbReference type="EMBL" id="KAK7264964.1"/>
    </source>
</evidence>
<name>A0AAN9EXQ7_CLITE</name>
<keyword evidence="2" id="KW-1185">Reference proteome</keyword>
<reference evidence="1 2" key="1">
    <citation type="submission" date="2024-01" db="EMBL/GenBank/DDBJ databases">
        <title>The genomes of 5 underutilized Papilionoideae crops provide insights into root nodulation and disease resistance.</title>
        <authorList>
            <person name="Yuan L."/>
        </authorList>
    </citation>
    <scope>NUCLEOTIDE SEQUENCE [LARGE SCALE GENOMIC DNA]</scope>
    <source>
        <strain evidence="1">LY-2023</strain>
        <tissue evidence="1">Leaf</tissue>
    </source>
</reference>